<dbReference type="EC" id="2.7.1.23" evidence="8"/>
<dbReference type="Pfam" id="PF20143">
    <property type="entry name" value="NAD_kinase_C"/>
    <property type="match status" value="1"/>
</dbReference>
<feature type="binding site" evidence="8">
    <location>
        <begin position="179"/>
        <end position="184"/>
    </location>
    <ligand>
        <name>NAD(+)</name>
        <dbReference type="ChEBI" id="CHEBI:57540"/>
    </ligand>
</feature>
<comment type="function">
    <text evidence="8">Involved in the regulation of the intracellular balance of NAD and NADP, and is a key enzyme in the biosynthesis of NADP. Catalyzes specifically the phosphorylation on 2'-hydroxyl of the adenosine moiety of NAD to yield NADP.</text>
</comment>
<feature type="binding site" evidence="8">
    <location>
        <position position="176"/>
    </location>
    <ligand>
        <name>NAD(+)</name>
        <dbReference type="ChEBI" id="CHEBI:57540"/>
    </ligand>
</feature>
<dbReference type="GO" id="GO:0005524">
    <property type="term" value="F:ATP binding"/>
    <property type="evidence" value="ECO:0007669"/>
    <property type="project" value="UniProtKB-KW"/>
</dbReference>
<keyword evidence="4 8" id="KW-0067">ATP-binding</keyword>
<dbReference type="Gene3D" id="2.60.200.30">
    <property type="entry name" value="Probable inorganic polyphosphate/atp-NAD kinase, domain 2"/>
    <property type="match status" value="1"/>
</dbReference>
<feature type="binding site" evidence="8">
    <location>
        <position position="166"/>
    </location>
    <ligand>
        <name>NAD(+)</name>
        <dbReference type="ChEBI" id="CHEBI:57540"/>
    </ligand>
</feature>
<comment type="cofactor">
    <cofactor evidence="8">
        <name>a divalent metal cation</name>
        <dbReference type="ChEBI" id="CHEBI:60240"/>
    </cofactor>
</comment>
<dbReference type="HAMAP" id="MF_00361">
    <property type="entry name" value="NAD_kinase"/>
    <property type="match status" value="1"/>
</dbReference>
<dbReference type="InterPro" id="IPR017437">
    <property type="entry name" value="ATP-NAD_kinase_PpnK-typ_C"/>
</dbReference>
<feature type="binding site" evidence="8">
    <location>
        <position position="238"/>
    </location>
    <ligand>
        <name>NAD(+)</name>
        <dbReference type="ChEBI" id="CHEBI:57540"/>
    </ligand>
</feature>
<keyword evidence="1 8" id="KW-0808">Transferase</keyword>
<keyword evidence="5 8" id="KW-0521">NADP</keyword>
<reference evidence="9 10" key="1">
    <citation type="submission" date="2016-01" db="EMBL/GenBank/DDBJ databases">
        <authorList>
            <person name="Oliw E.H."/>
        </authorList>
    </citation>
    <scope>NUCLEOTIDE SEQUENCE [LARGE SCALE GENOMIC DNA]</scope>
    <source>
        <strain evidence="9 10">MJR7757A</strain>
    </source>
</reference>
<dbReference type="GO" id="GO:0003951">
    <property type="term" value="F:NAD+ kinase activity"/>
    <property type="evidence" value="ECO:0007669"/>
    <property type="project" value="UniProtKB-UniRule"/>
</dbReference>
<gene>
    <name evidence="8" type="primary">nadK</name>
    <name evidence="9" type="ORF">HMPREF3222_01162</name>
</gene>
<organism evidence="9 10">
    <name type="scientific">Clostridium perfringens</name>
    <dbReference type="NCBI Taxonomy" id="1502"/>
    <lineage>
        <taxon>Bacteria</taxon>
        <taxon>Bacillati</taxon>
        <taxon>Bacillota</taxon>
        <taxon>Clostridia</taxon>
        <taxon>Eubacteriales</taxon>
        <taxon>Clostridiaceae</taxon>
        <taxon>Clostridium</taxon>
    </lineage>
</organism>
<dbReference type="InterPro" id="IPR016064">
    <property type="entry name" value="NAD/diacylglycerol_kinase_sf"/>
</dbReference>
<evidence type="ECO:0000256" key="1">
    <source>
        <dbReference type="ARBA" id="ARBA00022679"/>
    </source>
</evidence>
<dbReference type="InterPro" id="IPR017438">
    <property type="entry name" value="ATP-NAD_kinase_N"/>
</dbReference>
<dbReference type="Pfam" id="PF01513">
    <property type="entry name" value="NAD_kinase"/>
    <property type="match status" value="1"/>
</dbReference>
<evidence type="ECO:0000256" key="2">
    <source>
        <dbReference type="ARBA" id="ARBA00022741"/>
    </source>
</evidence>
<dbReference type="EMBL" id="LRPU01000060">
    <property type="protein sequence ID" value="KXA12639.1"/>
    <property type="molecule type" value="Genomic_DNA"/>
</dbReference>
<evidence type="ECO:0000313" key="9">
    <source>
        <dbReference type="EMBL" id="KXA12639.1"/>
    </source>
</evidence>
<dbReference type="PATRIC" id="fig|1502.174.peg.1177"/>
<evidence type="ECO:0000313" key="10">
    <source>
        <dbReference type="Proteomes" id="UP000070646"/>
    </source>
</evidence>
<dbReference type="PANTHER" id="PTHR20275">
    <property type="entry name" value="NAD KINASE"/>
    <property type="match status" value="1"/>
</dbReference>
<evidence type="ECO:0000256" key="4">
    <source>
        <dbReference type="ARBA" id="ARBA00022840"/>
    </source>
</evidence>
<dbReference type="PANTHER" id="PTHR20275:SF0">
    <property type="entry name" value="NAD KINASE"/>
    <property type="match status" value="1"/>
</dbReference>
<dbReference type="Gene3D" id="3.40.50.10330">
    <property type="entry name" value="Probable inorganic polyphosphate/atp-NAD kinase, domain 1"/>
    <property type="match status" value="1"/>
</dbReference>
<dbReference type="SUPFAM" id="SSF111331">
    <property type="entry name" value="NAD kinase/diacylglycerol kinase-like"/>
    <property type="match status" value="1"/>
</dbReference>
<feature type="binding site" evidence="8">
    <location>
        <position position="168"/>
    </location>
    <ligand>
        <name>NAD(+)</name>
        <dbReference type="ChEBI" id="CHEBI:57540"/>
    </ligand>
</feature>
<dbReference type="Proteomes" id="UP000070646">
    <property type="component" value="Unassembled WGS sequence"/>
</dbReference>
<comment type="subcellular location">
    <subcellularLocation>
        <location evidence="8">Cytoplasm</location>
    </subcellularLocation>
</comment>
<evidence type="ECO:0000256" key="7">
    <source>
        <dbReference type="ARBA" id="ARBA00047925"/>
    </source>
</evidence>
<keyword evidence="2 8" id="KW-0547">Nucleotide-binding</keyword>
<evidence type="ECO:0000256" key="6">
    <source>
        <dbReference type="ARBA" id="ARBA00023027"/>
    </source>
</evidence>
<dbReference type="GO" id="GO:0019674">
    <property type="term" value="P:NAD+ metabolic process"/>
    <property type="evidence" value="ECO:0007669"/>
    <property type="project" value="InterPro"/>
</dbReference>
<dbReference type="GO" id="GO:0006741">
    <property type="term" value="P:NADP+ biosynthetic process"/>
    <property type="evidence" value="ECO:0007669"/>
    <property type="project" value="UniProtKB-UniRule"/>
</dbReference>
<comment type="caution">
    <text evidence="9">The sequence shown here is derived from an EMBL/GenBank/DDBJ whole genome shotgun (WGS) entry which is preliminary data.</text>
</comment>
<protein>
    <recommendedName>
        <fullName evidence="8">NAD kinase</fullName>
        <ecNumber evidence="8">2.7.1.23</ecNumber>
    </recommendedName>
    <alternativeName>
        <fullName evidence="8">ATP-dependent NAD kinase</fullName>
    </alternativeName>
</protein>
<evidence type="ECO:0000256" key="3">
    <source>
        <dbReference type="ARBA" id="ARBA00022777"/>
    </source>
</evidence>
<proteinExistence type="inferred from homology"/>
<feature type="binding site" evidence="8">
    <location>
        <begin position="65"/>
        <end position="66"/>
    </location>
    <ligand>
        <name>NAD(+)</name>
        <dbReference type="ChEBI" id="CHEBI:57540"/>
    </ligand>
</feature>
<keyword evidence="8" id="KW-0963">Cytoplasm</keyword>
<sequence>MFWGMRNIGIIINKEKDKENEILNLVILKVKEYLNPDEIKVIDQFYKGDYKDLMSLDLLIVLGGDGTLLGVARKFSTVIDTPILGINIGNLGFLVTAEISELDEALYRIKVGDYKVEERMLLSCTIEGVTCSEERALNDIVVARGTLSRMAQYEVFINDELYATFKGDGVIISTPVGSTAYSFSAGGPLIMPDLQIVSIVPICPHTPNSRPMIIDGNNTVRVKPLINESDVFVTIDGQKALKLEKHNEVLIKKAQEFFRIISFDNKSYFKVLRKKLFKIE</sequence>
<dbReference type="AlphaFoldDB" id="A0A133N8M1"/>
<dbReference type="InterPro" id="IPR002504">
    <property type="entry name" value="NADK"/>
</dbReference>
<dbReference type="GO" id="GO:0046872">
    <property type="term" value="F:metal ion binding"/>
    <property type="evidence" value="ECO:0007669"/>
    <property type="project" value="UniProtKB-UniRule"/>
</dbReference>
<accession>A0A133N8M1</accession>
<comment type="similarity">
    <text evidence="8">Belongs to the NAD kinase family.</text>
</comment>
<comment type="caution">
    <text evidence="8">Lacks conserved residue(s) required for the propagation of feature annotation.</text>
</comment>
<feature type="binding site" evidence="8">
    <location>
        <begin position="138"/>
        <end position="139"/>
    </location>
    <ligand>
        <name>NAD(+)</name>
        <dbReference type="ChEBI" id="CHEBI:57540"/>
    </ligand>
</feature>
<keyword evidence="6 8" id="KW-0520">NAD</keyword>
<dbReference type="GO" id="GO:0051287">
    <property type="term" value="F:NAD binding"/>
    <property type="evidence" value="ECO:0007669"/>
    <property type="project" value="UniProtKB-ARBA"/>
</dbReference>
<dbReference type="GO" id="GO:0005737">
    <property type="term" value="C:cytoplasm"/>
    <property type="evidence" value="ECO:0007669"/>
    <property type="project" value="UniProtKB-SubCell"/>
</dbReference>
<feature type="active site" description="Proton acceptor" evidence="8">
    <location>
        <position position="65"/>
    </location>
</feature>
<keyword evidence="3 8" id="KW-0418">Kinase</keyword>
<evidence type="ECO:0000256" key="5">
    <source>
        <dbReference type="ARBA" id="ARBA00022857"/>
    </source>
</evidence>
<comment type="catalytic activity">
    <reaction evidence="7 8">
        <text>NAD(+) + ATP = ADP + NADP(+) + H(+)</text>
        <dbReference type="Rhea" id="RHEA:18629"/>
        <dbReference type="ChEBI" id="CHEBI:15378"/>
        <dbReference type="ChEBI" id="CHEBI:30616"/>
        <dbReference type="ChEBI" id="CHEBI:57540"/>
        <dbReference type="ChEBI" id="CHEBI:58349"/>
        <dbReference type="ChEBI" id="CHEBI:456216"/>
        <dbReference type="EC" id="2.7.1.23"/>
    </reaction>
</comment>
<name>A0A133N8M1_CLOPF</name>
<feature type="binding site" evidence="8">
    <location>
        <position position="149"/>
    </location>
    <ligand>
        <name>NAD(+)</name>
        <dbReference type="ChEBI" id="CHEBI:57540"/>
    </ligand>
</feature>
<evidence type="ECO:0000256" key="8">
    <source>
        <dbReference type="HAMAP-Rule" id="MF_00361"/>
    </source>
</evidence>